<accession>A0A6G1SF44</accession>
<name>A0A6G1SF44_9ACAR</name>
<evidence type="ECO:0000313" key="2">
    <source>
        <dbReference type="EMBL" id="MDE48787.1"/>
    </source>
</evidence>
<dbReference type="EMBL" id="GGYP01004016">
    <property type="protein sequence ID" value="MDE48787.1"/>
    <property type="molecule type" value="Transcribed_RNA"/>
</dbReference>
<organism evidence="2">
    <name type="scientific">Aceria tosichella</name>
    <name type="common">wheat curl mite</name>
    <dbReference type="NCBI Taxonomy" id="561515"/>
    <lineage>
        <taxon>Eukaryota</taxon>
        <taxon>Metazoa</taxon>
        <taxon>Ecdysozoa</taxon>
        <taxon>Arthropoda</taxon>
        <taxon>Chelicerata</taxon>
        <taxon>Arachnida</taxon>
        <taxon>Acari</taxon>
        <taxon>Acariformes</taxon>
        <taxon>Trombidiformes</taxon>
        <taxon>Prostigmata</taxon>
        <taxon>Eupodina</taxon>
        <taxon>Eriophyoidea</taxon>
        <taxon>Eriophyidae</taxon>
        <taxon>Eriophyinae</taxon>
        <taxon>Aceriini</taxon>
        <taxon>Aceria</taxon>
    </lineage>
</organism>
<dbReference type="InterPro" id="IPR002737">
    <property type="entry name" value="MEMO1_fam"/>
</dbReference>
<comment type="similarity">
    <text evidence="1">Belongs to the MEMO1 family.</text>
</comment>
<dbReference type="NCBIfam" id="TIGR04336">
    <property type="entry name" value="AmmeMemoSam_B"/>
    <property type="match status" value="1"/>
</dbReference>
<sequence>MSSRRTIVRRAKKADSWYEAKQEILDQQLTNWLNRAGSPEFAPAKAIISPHAGYQHCGSCAAYAYKEIDPMTTSRIFILGPSHHVRINGIALSPASIYQTPLGDLTVDRQVYDELFATNLFEEMTLQTDEEEHSLELQLPFIKKIMSKRQEPYTIVPMMVGSIRPEKEMSYGKVLAKYLAQPENVFIISSDFCHWGQRFDYQFYDRSWGKIFQSIERLDKLGMKAIKDLKLDSFTSYLKIYGNTICGRHPIGVLIAAVEHLNGESDNDQEKPRYLIKFLNYLQSSKCHHMYDSSVSYVAATLKQFTASQAPQSVSDIVDVVA</sequence>
<proteinExistence type="inferred from homology"/>
<reference evidence="2" key="1">
    <citation type="submission" date="2018-10" db="EMBL/GenBank/DDBJ databases">
        <title>Transcriptome assembly of Aceria tosichella (Wheat curl mite) Type 2.</title>
        <authorList>
            <person name="Scully E.D."/>
            <person name="Geib S.M."/>
            <person name="Palmer N.A."/>
            <person name="Gupta A.K."/>
            <person name="Sarath G."/>
            <person name="Tatineni S."/>
        </authorList>
    </citation>
    <scope>NUCLEOTIDE SEQUENCE</scope>
    <source>
        <strain evidence="2">LincolnNE</strain>
    </source>
</reference>
<evidence type="ECO:0000256" key="1">
    <source>
        <dbReference type="ARBA" id="ARBA00006315"/>
    </source>
</evidence>
<dbReference type="PANTHER" id="PTHR11060">
    <property type="entry name" value="PROTEIN MEMO1"/>
    <property type="match status" value="1"/>
</dbReference>
<protein>
    <submittedName>
        <fullName evidence="2">Protein MEMO1</fullName>
    </submittedName>
</protein>
<dbReference type="Gene3D" id="3.40.830.10">
    <property type="entry name" value="LigB-like"/>
    <property type="match status" value="1"/>
</dbReference>
<dbReference type="HAMAP" id="MF_00055">
    <property type="entry name" value="MEMO1"/>
    <property type="match status" value="1"/>
</dbReference>
<gene>
    <name evidence="2" type="primary">memo1</name>
    <name evidence="2" type="ORF">g.478</name>
</gene>
<dbReference type="AlphaFoldDB" id="A0A6G1SF44"/>
<dbReference type="Pfam" id="PF01875">
    <property type="entry name" value="Memo"/>
    <property type="match status" value="1"/>
</dbReference>
<dbReference type="CDD" id="cd07361">
    <property type="entry name" value="MEMO_like"/>
    <property type="match status" value="1"/>
</dbReference>
<dbReference type="PANTHER" id="PTHR11060:SF0">
    <property type="entry name" value="PROTEIN MEMO1"/>
    <property type="match status" value="1"/>
</dbReference>